<accession>A0AAP0JHZ2</accession>
<dbReference type="GO" id="GO:0004601">
    <property type="term" value="F:peroxidase activity"/>
    <property type="evidence" value="ECO:0007669"/>
    <property type="project" value="InterPro"/>
</dbReference>
<keyword evidence="1" id="KW-0560">Oxidoreductase</keyword>
<sequence length="254" mass="27653">MGSEQQARPTPSESLWVPGRRLQIIEGRIVVRDQETAMGKVYPTVSEDYKKVVEKAKRKIRALISVKQCAPLMLRLAWHSVGTFDVKTKTGGPFGTMRHASEQAHGANKGLEIAYISLLFIGVLIVIYVRGFLTNLMKAVTMNSNVIQAVVGIGIRENQRPQDGRTHGIIIGEGESGVVMNQEDINASGDGRPCSPAKATNIARTRAKKTQLIGSSPSSGPGPIRAVMEVTEQMDMSNCFLNNLIDLNSPAKEK</sequence>
<feature type="transmembrane region" description="Helical" evidence="2">
    <location>
        <begin position="113"/>
        <end position="133"/>
    </location>
</feature>
<gene>
    <name evidence="3" type="ORF">Syun_013758</name>
</gene>
<dbReference type="AlphaFoldDB" id="A0AAP0JHZ2"/>
<proteinExistence type="predicted"/>
<dbReference type="Proteomes" id="UP001420932">
    <property type="component" value="Unassembled WGS sequence"/>
</dbReference>
<dbReference type="InterPro" id="IPR044831">
    <property type="entry name" value="Ccp1-like"/>
</dbReference>
<dbReference type="EMBL" id="JBBNAF010000006">
    <property type="protein sequence ID" value="KAK9134428.1"/>
    <property type="molecule type" value="Genomic_DNA"/>
</dbReference>
<keyword evidence="4" id="KW-1185">Reference proteome</keyword>
<dbReference type="InterPro" id="IPR002207">
    <property type="entry name" value="Peroxidase_I"/>
</dbReference>
<dbReference type="Gene3D" id="1.10.520.10">
    <property type="match status" value="1"/>
</dbReference>
<evidence type="ECO:0000313" key="3">
    <source>
        <dbReference type="EMBL" id="KAK9134428.1"/>
    </source>
</evidence>
<evidence type="ECO:0000313" key="4">
    <source>
        <dbReference type="Proteomes" id="UP001420932"/>
    </source>
</evidence>
<dbReference type="GO" id="GO:0034599">
    <property type="term" value="P:cellular response to oxidative stress"/>
    <property type="evidence" value="ECO:0007669"/>
    <property type="project" value="InterPro"/>
</dbReference>
<dbReference type="GO" id="GO:0020037">
    <property type="term" value="F:heme binding"/>
    <property type="evidence" value="ECO:0007669"/>
    <property type="project" value="InterPro"/>
</dbReference>
<organism evidence="3 4">
    <name type="scientific">Stephania yunnanensis</name>
    <dbReference type="NCBI Taxonomy" id="152371"/>
    <lineage>
        <taxon>Eukaryota</taxon>
        <taxon>Viridiplantae</taxon>
        <taxon>Streptophyta</taxon>
        <taxon>Embryophyta</taxon>
        <taxon>Tracheophyta</taxon>
        <taxon>Spermatophyta</taxon>
        <taxon>Magnoliopsida</taxon>
        <taxon>Ranunculales</taxon>
        <taxon>Menispermaceae</taxon>
        <taxon>Menispermoideae</taxon>
        <taxon>Cissampelideae</taxon>
        <taxon>Stephania</taxon>
    </lineage>
</organism>
<name>A0AAP0JHZ2_9MAGN</name>
<keyword evidence="2" id="KW-1133">Transmembrane helix</keyword>
<dbReference type="PRINTS" id="PR00459">
    <property type="entry name" value="ASPEROXIDASE"/>
</dbReference>
<reference evidence="3 4" key="1">
    <citation type="submission" date="2024-01" db="EMBL/GenBank/DDBJ databases">
        <title>Genome assemblies of Stephania.</title>
        <authorList>
            <person name="Yang L."/>
        </authorList>
    </citation>
    <scope>NUCLEOTIDE SEQUENCE [LARGE SCALE GENOMIC DNA]</scope>
    <source>
        <strain evidence="3">YNDBR</strain>
        <tissue evidence="3">Leaf</tissue>
    </source>
</reference>
<dbReference type="PANTHER" id="PTHR31356">
    <property type="entry name" value="THYLAKOID LUMENAL 29 KDA PROTEIN, CHLOROPLASTIC-RELATED"/>
    <property type="match status" value="1"/>
</dbReference>
<dbReference type="GO" id="GO:0042744">
    <property type="term" value="P:hydrogen peroxide catabolic process"/>
    <property type="evidence" value="ECO:0007669"/>
    <property type="project" value="TreeGrafter"/>
</dbReference>
<evidence type="ECO:0000256" key="2">
    <source>
        <dbReference type="SAM" id="Phobius"/>
    </source>
</evidence>
<keyword evidence="2" id="KW-0472">Membrane</keyword>
<comment type="caution">
    <text evidence="3">The sequence shown here is derived from an EMBL/GenBank/DDBJ whole genome shotgun (WGS) entry which is preliminary data.</text>
</comment>
<dbReference type="PANTHER" id="PTHR31356:SF59">
    <property type="entry name" value="L-ASCORBATE PEROXIDASE 1, CYTOSOLIC"/>
    <property type="match status" value="1"/>
</dbReference>
<dbReference type="InterPro" id="IPR010255">
    <property type="entry name" value="Haem_peroxidase_sf"/>
</dbReference>
<keyword evidence="2" id="KW-0812">Transmembrane</keyword>
<evidence type="ECO:0000256" key="1">
    <source>
        <dbReference type="ARBA" id="ARBA00023002"/>
    </source>
</evidence>
<dbReference type="GO" id="GO:0009507">
    <property type="term" value="C:chloroplast"/>
    <property type="evidence" value="ECO:0007669"/>
    <property type="project" value="TreeGrafter"/>
</dbReference>
<dbReference type="SUPFAM" id="SSF48113">
    <property type="entry name" value="Heme-dependent peroxidases"/>
    <property type="match status" value="1"/>
</dbReference>
<protein>
    <submittedName>
        <fullName evidence="3">Uncharacterized protein</fullName>
    </submittedName>
</protein>
<dbReference type="GO" id="GO:0000302">
    <property type="term" value="P:response to reactive oxygen species"/>
    <property type="evidence" value="ECO:0007669"/>
    <property type="project" value="TreeGrafter"/>
</dbReference>